<dbReference type="EMBL" id="BFIH01000051">
    <property type="protein sequence ID" value="GCO34480.1"/>
    <property type="molecule type" value="Genomic_DNA"/>
</dbReference>
<dbReference type="EMBL" id="CAUZHL010000005">
    <property type="protein sequence ID" value="CAK1214076.1"/>
    <property type="molecule type" value="Genomic_DNA"/>
</dbReference>
<sequence length="75" mass="8808">MNITKKGDKHLQTLFIHGVRAVVRVATNNNDVYLNQWVKQLKESREFNKTTVEIANKYARIIWSMLINDTEYQAV</sequence>
<comment type="caution">
    <text evidence="2">The sequence shown here is derived from an EMBL/GenBank/DDBJ whole genome shotgun (WGS) entry which is preliminary data.</text>
</comment>
<evidence type="ECO:0000313" key="1">
    <source>
        <dbReference type="EMBL" id="CAK1214076.1"/>
    </source>
</evidence>
<organism evidence="2 3">
    <name type="scientific">Escherichia coli</name>
    <dbReference type="NCBI Taxonomy" id="562"/>
    <lineage>
        <taxon>Bacteria</taxon>
        <taxon>Pseudomonadati</taxon>
        <taxon>Pseudomonadota</taxon>
        <taxon>Gammaproteobacteria</taxon>
        <taxon>Enterobacterales</taxon>
        <taxon>Enterobacteriaceae</taxon>
        <taxon>Escherichia</taxon>
    </lineage>
</organism>
<reference evidence="1" key="2">
    <citation type="submission" date="2023-10" db="EMBL/GenBank/DDBJ databases">
        <authorList>
            <person name="Leclercq S."/>
        </authorList>
    </citation>
    <scope>NUCLEOTIDE SEQUENCE</scope>
    <source>
        <strain evidence="1">F848</strain>
    </source>
</reference>
<dbReference type="Proteomes" id="UP001190091">
    <property type="component" value="Unassembled WGS sequence"/>
</dbReference>
<evidence type="ECO:0000313" key="2">
    <source>
        <dbReference type="EMBL" id="GCO34480.1"/>
    </source>
</evidence>
<gene>
    <name evidence="1" type="primary">tnpA</name>
    <name evidence="2" type="ORF">ExPECSC038_03143</name>
    <name evidence="1" type="ORF">FGAF848_39570</name>
</gene>
<reference evidence="2 3" key="1">
    <citation type="submission" date="2018-04" db="EMBL/GenBank/DDBJ databases">
        <title>Large scale genomics of bovine and human commensal E. coli to reveal the emerging process of EHEC.</title>
        <authorList>
            <person name="Arimizu Y."/>
            <person name="Ogura Y."/>
        </authorList>
    </citation>
    <scope>NUCLEOTIDE SEQUENCE [LARGE SCALE GENOMIC DNA]</scope>
    <source>
        <strain evidence="2 3">ECSC038</strain>
    </source>
</reference>
<accession>A0A2Y0ZMD5</accession>
<evidence type="ECO:0000313" key="3">
    <source>
        <dbReference type="Proteomes" id="UP000300926"/>
    </source>
</evidence>
<protein>
    <submittedName>
        <fullName evidence="1 2">Transposase</fullName>
    </submittedName>
</protein>
<dbReference type="Proteomes" id="UP000300926">
    <property type="component" value="Unassembled WGS sequence"/>
</dbReference>
<dbReference type="AlphaFoldDB" id="A0A2Y0ZMD5"/>
<proteinExistence type="predicted"/>
<name>A0A2Y0ZMD5_ECOLX</name>